<accession>A0A0W8FF41</accession>
<protein>
    <submittedName>
        <fullName evidence="2">Uncharacterized protein</fullName>
    </submittedName>
</protein>
<gene>
    <name evidence="2" type="ORF">ASZ90_010740</name>
</gene>
<comment type="caution">
    <text evidence="2">The sequence shown here is derived from an EMBL/GenBank/DDBJ whole genome shotgun (WGS) entry which is preliminary data.</text>
</comment>
<dbReference type="EMBL" id="LNQE01001278">
    <property type="protein sequence ID" value="KUG19526.1"/>
    <property type="molecule type" value="Genomic_DNA"/>
</dbReference>
<evidence type="ECO:0000313" key="2">
    <source>
        <dbReference type="EMBL" id="KUG19526.1"/>
    </source>
</evidence>
<proteinExistence type="predicted"/>
<reference evidence="2" key="1">
    <citation type="journal article" date="2015" name="Proc. Natl. Acad. Sci. U.S.A.">
        <title>Networks of energetic and metabolic interactions define dynamics in microbial communities.</title>
        <authorList>
            <person name="Embree M."/>
            <person name="Liu J.K."/>
            <person name="Al-Bassam M.M."/>
            <person name="Zengler K."/>
        </authorList>
    </citation>
    <scope>NUCLEOTIDE SEQUENCE</scope>
</reference>
<organism evidence="2">
    <name type="scientific">hydrocarbon metagenome</name>
    <dbReference type="NCBI Taxonomy" id="938273"/>
    <lineage>
        <taxon>unclassified sequences</taxon>
        <taxon>metagenomes</taxon>
        <taxon>ecological metagenomes</taxon>
    </lineage>
</organism>
<evidence type="ECO:0000256" key="1">
    <source>
        <dbReference type="SAM" id="MobiDB-lite"/>
    </source>
</evidence>
<dbReference type="AlphaFoldDB" id="A0A0W8FF41"/>
<name>A0A0W8FF41_9ZZZZ</name>
<feature type="region of interest" description="Disordered" evidence="1">
    <location>
        <begin position="16"/>
        <end position="42"/>
    </location>
</feature>
<sequence>MHPEEKFCPVTIKMEGVNPAGGAPGGPGTSVRRGMPAIGPES</sequence>